<dbReference type="Proteomes" id="UP001224775">
    <property type="component" value="Unassembled WGS sequence"/>
</dbReference>
<dbReference type="AlphaFoldDB" id="A0AAD8XTL7"/>
<gene>
    <name evidence="2" type="ORF">QTG54_016157</name>
</gene>
<comment type="caution">
    <text evidence="2">The sequence shown here is derived from an EMBL/GenBank/DDBJ whole genome shotgun (WGS) entry which is preliminary data.</text>
</comment>
<organism evidence="2 3">
    <name type="scientific">Skeletonema marinoi</name>
    <dbReference type="NCBI Taxonomy" id="267567"/>
    <lineage>
        <taxon>Eukaryota</taxon>
        <taxon>Sar</taxon>
        <taxon>Stramenopiles</taxon>
        <taxon>Ochrophyta</taxon>
        <taxon>Bacillariophyta</taxon>
        <taxon>Coscinodiscophyceae</taxon>
        <taxon>Thalassiosirophycidae</taxon>
        <taxon>Thalassiosirales</taxon>
        <taxon>Skeletonemataceae</taxon>
        <taxon>Skeletonema</taxon>
        <taxon>Skeletonema marinoi-dohrnii complex</taxon>
    </lineage>
</organism>
<sequence length="111" mass="12623">MLQRFHLQEPTLSKRQDDVVAQLSYIGLDPKEEVIMESGYRIDALVEVNGKQVCIEVDGLSHLIGKNRSPLGITILKRRQVPSIDGIELVSVPHWDWQKIVNDKKKKQGAH</sequence>
<keyword evidence="3" id="KW-1185">Reference proteome</keyword>
<evidence type="ECO:0000259" key="1">
    <source>
        <dbReference type="PROSITE" id="PS51286"/>
    </source>
</evidence>
<dbReference type="EMBL" id="JATAAI010000053">
    <property type="protein sequence ID" value="KAK1733180.1"/>
    <property type="molecule type" value="Genomic_DNA"/>
</dbReference>
<protein>
    <recommendedName>
        <fullName evidence="1">RAP domain-containing protein</fullName>
    </recommendedName>
</protein>
<accession>A0AAD8XTL7</accession>
<evidence type="ECO:0000313" key="2">
    <source>
        <dbReference type="EMBL" id="KAK1733180.1"/>
    </source>
</evidence>
<dbReference type="PROSITE" id="PS51286">
    <property type="entry name" value="RAP"/>
    <property type="match status" value="1"/>
</dbReference>
<dbReference type="InterPro" id="IPR013584">
    <property type="entry name" value="RAP"/>
</dbReference>
<proteinExistence type="predicted"/>
<evidence type="ECO:0000313" key="3">
    <source>
        <dbReference type="Proteomes" id="UP001224775"/>
    </source>
</evidence>
<reference evidence="2" key="1">
    <citation type="submission" date="2023-06" db="EMBL/GenBank/DDBJ databases">
        <title>Survivors Of The Sea: Transcriptome response of Skeletonema marinoi to long-term dormancy.</title>
        <authorList>
            <person name="Pinder M.I.M."/>
            <person name="Kourtchenko O."/>
            <person name="Robertson E.K."/>
            <person name="Larsson T."/>
            <person name="Maumus F."/>
            <person name="Osuna-Cruz C.M."/>
            <person name="Vancaester E."/>
            <person name="Stenow R."/>
            <person name="Vandepoele K."/>
            <person name="Ploug H."/>
            <person name="Bruchert V."/>
            <person name="Godhe A."/>
            <person name="Topel M."/>
        </authorList>
    </citation>
    <scope>NUCLEOTIDE SEQUENCE</scope>
    <source>
        <strain evidence="2">R05AC</strain>
    </source>
</reference>
<feature type="domain" description="RAP" evidence="1">
    <location>
        <begin position="53"/>
        <end position="111"/>
    </location>
</feature>
<name>A0AAD8XTL7_9STRA</name>